<dbReference type="OrthoDB" id="2409572at2759"/>
<dbReference type="Proteomes" id="UP000789570">
    <property type="component" value="Unassembled WGS sequence"/>
</dbReference>
<sequence length="186" mass="21027">MSPKRYTPIINIFIILVILSTTINSNLLIKRDDVESFICTEKANQKCCALLAYKIAHKHHSRVASIVIINKCGFNINLLEMNLNSGRWITQDDHQNLDISCEPQTLPLANGQSEIFSSITSDFFGGVKGSALFLIDDKITNTEFFISWEVPLIGSPKYELEGLPTKKYYNESKYGIEDTVYQITVN</sequence>
<evidence type="ECO:0000313" key="2">
    <source>
        <dbReference type="EMBL" id="CAG8574695.1"/>
    </source>
</evidence>
<gene>
    <name evidence="2" type="ORF">FCALED_LOCUS7274</name>
</gene>
<dbReference type="EMBL" id="CAJVPQ010001899">
    <property type="protein sequence ID" value="CAG8574695.1"/>
    <property type="molecule type" value="Genomic_DNA"/>
</dbReference>
<evidence type="ECO:0000313" key="3">
    <source>
        <dbReference type="Proteomes" id="UP000789570"/>
    </source>
</evidence>
<keyword evidence="1" id="KW-0812">Transmembrane</keyword>
<keyword evidence="3" id="KW-1185">Reference proteome</keyword>
<proteinExistence type="predicted"/>
<protein>
    <submittedName>
        <fullName evidence="2">8200_t:CDS:1</fullName>
    </submittedName>
</protein>
<keyword evidence="1" id="KW-0472">Membrane</keyword>
<comment type="caution">
    <text evidence="2">The sequence shown here is derived from an EMBL/GenBank/DDBJ whole genome shotgun (WGS) entry which is preliminary data.</text>
</comment>
<dbReference type="Gene3D" id="2.60.270.50">
    <property type="match status" value="1"/>
</dbReference>
<feature type="transmembrane region" description="Helical" evidence="1">
    <location>
        <begin position="6"/>
        <end position="29"/>
    </location>
</feature>
<reference evidence="2" key="1">
    <citation type="submission" date="2021-06" db="EMBL/GenBank/DDBJ databases">
        <authorList>
            <person name="Kallberg Y."/>
            <person name="Tangrot J."/>
            <person name="Rosling A."/>
        </authorList>
    </citation>
    <scope>NUCLEOTIDE SEQUENCE</scope>
    <source>
        <strain evidence="2">UK204</strain>
    </source>
</reference>
<accession>A0A9N9G3E9</accession>
<evidence type="ECO:0000256" key="1">
    <source>
        <dbReference type="SAM" id="Phobius"/>
    </source>
</evidence>
<name>A0A9N9G3E9_9GLOM</name>
<dbReference type="AlphaFoldDB" id="A0A9N9G3E9"/>
<organism evidence="2 3">
    <name type="scientific">Funneliformis caledonium</name>
    <dbReference type="NCBI Taxonomy" id="1117310"/>
    <lineage>
        <taxon>Eukaryota</taxon>
        <taxon>Fungi</taxon>
        <taxon>Fungi incertae sedis</taxon>
        <taxon>Mucoromycota</taxon>
        <taxon>Glomeromycotina</taxon>
        <taxon>Glomeromycetes</taxon>
        <taxon>Glomerales</taxon>
        <taxon>Glomeraceae</taxon>
        <taxon>Funneliformis</taxon>
    </lineage>
</organism>
<keyword evidence="1" id="KW-1133">Transmembrane helix</keyword>